<dbReference type="RefSeq" id="XP_659790.1">
    <property type="nucleotide sequence ID" value="XM_654698.1"/>
</dbReference>
<protein>
    <recommendedName>
        <fullName evidence="4">ASST-domain-containing protein</fullName>
    </recommendedName>
</protein>
<dbReference type="InterPro" id="IPR053143">
    <property type="entry name" value="Arylsulfate_ST"/>
</dbReference>
<dbReference type="PANTHER" id="PTHR35340:SF9">
    <property type="entry name" value="ASST-DOMAIN-CONTAINING PROTEIN"/>
    <property type="match status" value="1"/>
</dbReference>
<gene>
    <name evidence="2" type="ORF">ANIA_02186</name>
</gene>
<dbReference type="eggNOG" id="ENOG502QTSQ">
    <property type="taxonomic scope" value="Eukaryota"/>
</dbReference>
<dbReference type="EMBL" id="BN001307">
    <property type="protein sequence ID" value="CBF86345.1"/>
    <property type="molecule type" value="Genomic_DNA"/>
</dbReference>
<dbReference type="Proteomes" id="UP000000560">
    <property type="component" value="Chromosome VII"/>
</dbReference>
<accession>Q5BB94</accession>
<dbReference type="OrthoDB" id="5427350at2759"/>
<organism evidence="2 3">
    <name type="scientific">Emericella nidulans (strain FGSC A4 / ATCC 38163 / CBS 112.46 / NRRL 194 / M139)</name>
    <name type="common">Aspergillus nidulans</name>
    <dbReference type="NCBI Taxonomy" id="227321"/>
    <lineage>
        <taxon>Eukaryota</taxon>
        <taxon>Fungi</taxon>
        <taxon>Dikarya</taxon>
        <taxon>Ascomycota</taxon>
        <taxon>Pezizomycotina</taxon>
        <taxon>Eurotiomycetes</taxon>
        <taxon>Eurotiomycetidae</taxon>
        <taxon>Eurotiales</taxon>
        <taxon>Aspergillaceae</taxon>
        <taxon>Aspergillus</taxon>
        <taxon>Aspergillus subgen. Nidulantes</taxon>
    </lineage>
</organism>
<dbReference type="HOGENOM" id="CLU_018249_1_0_1"/>
<dbReference type="AlphaFoldDB" id="Q5BB94"/>
<dbReference type="GeneID" id="2875583"/>
<feature type="chain" id="PRO_5010288546" description="ASST-domain-containing protein" evidence="1">
    <location>
        <begin position="18"/>
        <end position="572"/>
    </location>
</feature>
<evidence type="ECO:0000313" key="2">
    <source>
        <dbReference type="EMBL" id="CBF86345.1"/>
    </source>
</evidence>
<dbReference type="KEGG" id="ani:ANIA_02186"/>
<keyword evidence="3" id="KW-1185">Reference proteome</keyword>
<dbReference type="PANTHER" id="PTHR35340">
    <property type="entry name" value="PQQ ENZYME REPEAT PROTEIN-RELATED"/>
    <property type="match status" value="1"/>
</dbReference>
<feature type="signal peptide" evidence="1">
    <location>
        <begin position="1"/>
        <end position="17"/>
    </location>
</feature>
<proteinExistence type="predicted"/>
<reference evidence="3" key="2">
    <citation type="journal article" date="2009" name="Fungal Genet. Biol.">
        <title>The 2008 update of the Aspergillus nidulans genome annotation: a community effort.</title>
        <authorList>
            <person name="Wortman J.R."/>
            <person name="Gilsenan J.M."/>
            <person name="Joardar V."/>
            <person name="Deegan J."/>
            <person name="Clutterbuck J."/>
            <person name="Andersen M.R."/>
            <person name="Archer D."/>
            <person name="Bencina M."/>
            <person name="Braus G."/>
            <person name="Coutinho P."/>
            <person name="von Dohren H."/>
            <person name="Doonan J."/>
            <person name="Driessen A.J."/>
            <person name="Durek P."/>
            <person name="Espeso E."/>
            <person name="Fekete E."/>
            <person name="Flipphi M."/>
            <person name="Estrada C.G."/>
            <person name="Geysens S."/>
            <person name="Goldman G."/>
            <person name="de Groot P.W."/>
            <person name="Hansen K."/>
            <person name="Harris S.D."/>
            <person name="Heinekamp T."/>
            <person name="Helmstaedt K."/>
            <person name="Henrissat B."/>
            <person name="Hofmann G."/>
            <person name="Homan T."/>
            <person name="Horio T."/>
            <person name="Horiuchi H."/>
            <person name="James S."/>
            <person name="Jones M."/>
            <person name="Karaffa L."/>
            <person name="Karanyi Z."/>
            <person name="Kato M."/>
            <person name="Keller N."/>
            <person name="Kelly D.E."/>
            <person name="Kiel J.A."/>
            <person name="Kim J.M."/>
            <person name="van der Klei I.J."/>
            <person name="Klis F.M."/>
            <person name="Kovalchuk A."/>
            <person name="Krasevec N."/>
            <person name="Kubicek C.P."/>
            <person name="Liu B."/>
            <person name="Maccabe A."/>
            <person name="Meyer V."/>
            <person name="Mirabito P."/>
            <person name="Miskei M."/>
            <person name="Mos M."/>
            <person name="Mullins J."/>
            <person name="Nelson D.R."/>
            <person name="Nielsen J."/>
            <person name="Oakley B.R."/>
            <person name="Osmani S.A."/>
            <person name="Pakula T."/>
            <person name="Paszewski A."/>
            <person name="Paulsen I."/>
            <person name="Pilsyk S."/>
            <person name="Pocsi I."/>
            <person name="Punt P.J."/>
            <person name="Ram A.F."/>
            <person name="Ren Q."/>
            <person name="Robellet X."/>
            <person name="Robson G."/>
            <person name="Seiboth B."/>
            <person name="van Solingen P."/>
            <person name="Specht T."/>
            <person name="Sun J."/>
            <person name="Taheri-Talesh N."/>
            <person name="Takeshita N."/>
            <person name="Ussery D."/>
            <person name="vanKuyk P.A."/>
            <person name="Visser H."/>
            <person name="van de Vondervoort P.J."/>
            <person name="de Vries R.P."/>
            <person name="Walton J."/>
            <person name="Xiang X."/>
            <person name="Xiong Y."/>
            <person name="Zeng A.P."/>
            <person name="Brandt B.W."/>
            <person name="Cornell M.J."/>
            <person name="van den Hondel C.A."/>
            <person name="Visser J."/>
            <person name="Oliver S.G."/>
            <person name="Turner G."/>
        </authorList>
    </citation>
    <scope>GENOME REANNOTATION</scope>
    <source>
        <strain evidence="3">FGSC A4 / ATCC 38163 / CBS 112.46 / NRRL 194 / M139</strain>
    </source>
</reference>
<reference evidence="3" key="1">
    <citation type="journal article" date="2005" name="Nature">
        <title>Sequencing of Aspergillus nidulans and comparative analysis with A. fumigatus and A. oryzae.</title>
        <authorList>
            <person name="Galagan J.E."/>
            <person name="Calvo S.E."/>
            <person name="Cuomo C."/>
            <person name="Ma L.J."/>
            <person name="Wortman J.R."/>
            <person name="Batzoglou S."/>
            <person name="Lee S.I."/>
            <person name="Basturkmen M."/>
            <person name="Spevak C.C."/>
            <person name="Clutterbuck J."/>
            <person name="Kapitonov V."/>
            <person name="Jurka J."/>
            <person name="Scazzocchio C."/>
            <person name="Farman M."/>
            <person name="Butler J."/>
            <person name="Purcell S."/>
            <person name="Harris S."/>
            <person name="Braus G.H."/>
            <person name="Draht O."/>
            <person name="Busch S."/>
            <person name="D'Enfert C."/>
            <person name="Bouchier C."/>
            <person name="Goldman G.H."/>
            <person name="Bell-Pedersen D."/>
            <person name="Griffiths-Jones S."/>
            <person name="Doonan J.H."/>
            <person name="Yu J."/>
            <person name="Vienken K."/>
            <person name="Pain A."/>
            <person name="Freitag M."/>
            <person name="Selker E.U."/>
            <person name="Archer D.B."/>
            <person name="Penalva M.A."/>
            <person name="Oakley B.R."/>
            <person name="Momany M."/>
            <person name="Tanaka T."/>
            <person name="Kumagai T."/>
            <person name="Asai K."/>
            <person name="Machida M."/>
            <person name="Nierman W.C."/>
            <person name="Denning D.W."/>
            <person name="Caddick M."/>
            <person name="Hynes M."/>
            <person name="Paoletti M."/>
            <person name="Fischer R."/>
            <person name="Miller B."/>
            <person name="Dyer P."/>
            <person name="Sachs M.S."/>
            <person name="Osmani S.A."/>
            <person name="Birren B.W."/>
        </authorList>
    </citation>
    <scope>NUCLEOTIDE SEQUENCE [LARGE SCALE GENOMIC DNA]</scope>
    <source>
        <strain evidence="3">FGSC A4 / ATCC 38163 / CBS 112.46 / NRRL 194 / M139</strain>
    </source>
</reference>
<evidence type="ECO:0008006" key="4">
    <source>
        <dbReference type="Google" id="ProtNLM"/>
    </source>
</evidence>
<dbReference type="InterPro" id="IPR039535">
    <property type="entry name" value="ASST-like"/>
</dbReference>
<dbReference type="SUPFAM" id="SSF50998">
    <property type="entry name" value="Quinoprotein alcohol dehydrogenase-like"/>
    <property type="match status" value="1"/>
</dbReference>
<accession>C8VMH5</accession>
<keyword evidence="1" id="KW-0732">Signal</keyword>
<evidence type="ECO:0000313" key="3">
    <source>
        <dbReference type="Proteomes" id="UP000000560"/>
    </source>
</evidence>
<dbReference type="OMA" id="HAYMDSG"/>
<evidence type="ECO:0000256" key="1">
    <source>
        <dbReference type="SAM" id="SignalP"/>
    </source>
</evidence>
<dbReference type="VEuPathDB" id="FungiDB:AN2186"/>
<dbReference type="InParanoid" id="Q5BB94"/>
<sequence length="572" mass="63913">MHSLWLSAAALLPLVAADWQFKSRTDLAPPRLNITIPAAPDVEKGYLFVAPFSGYPDTAGEQHGPRQAAPYIFRDDGELIWSGYGYYSIWTANFQKARWKGKDVLFSFEGDHNPGYGHGHGHITILDQHYETIRELRAGNHKLSDKHEFHIINEETALIQVYQPVPADLTPWGASPEQQWIVDAIIQGMSYLCIVKHELTGTELDIETGELLFEWSSLEHVSPDEAILPINPGQAGSGYNSSDAWDYFHINSVDKDSEGNYLISARDACSVHKINGTTGEIIWRLGGVKSDFELGDNVQFCFQHHARFVSKEGSKEVISLYDNAAHGTENGRGHEVHTHPFSQGKIIEIDTATWKAIIVQAFQPPDGLLSKSQGSTQLLPNGNILVNWGSEGALTEYRADGTPIFHTYMDSGFLGFGVENYRGFRYNWTGLPNEAPAIVSLENDEGTAVYVSWNGDTETKIWRFFRLVDEYGSRSFLGEVERKGFETSLFVKDHGLGLVTAEAIDAKGRVLTYTVAVESKPETLPLISSSVQSSNAPTHTLFDENEEQVPLGTKKSRWREYMILKVNRFDLI</sequence>
<name>Q5BB94_EMENI</name>
<dbReference type="InterPro" id="IPR011047">
    <property type="entry name" value="Quinoprotein_ADH-like_sf"/>
</dbReference>
<dbReference type="Pfam" id="PF14269">
    <property type="entry name" value="Arylsulfotran_2"/>
    <property type="match status" value="1"/>
</dbReference>